<gene>
    <name evidence="3" type="ORF">GA0116948_10111</name>
</gene>
<dbReference type="AlphaFoldDB" id="A0A1C3YNW4"/>
<keyword evidence="4" id="KW-1185">Reference proteome</keyword>
<evidence type="ECO:0000313" key="4">
    <source>
        <dbReference type="Proteomes" id="UP000242818"/>
    </source>
</evidence>
<feature type="signal peptide" evidence="2">
    <location>
        <begin position="1"/>
        <end position="20"/>
    </location>
</feature>
<dbReference type="EMBL" id="FMAR01000001">
    <property type="protein sequence ID" value="SCB71789.1"/>
    <property type="molecule type" value="Genomic_DNA"/>
</dbReference>
<feature type="compositionally biased region" description="Basic and acidic residues" evidence="1">
    <location>
        <begin position="235"/>
        <end position="248"/>
    </location>
</feature>
<accession>A0A1C3YNW4</accession>
<evidence type="ECO:0000313" key="3">
    <source>
        <dbReference type="EMBL" id="SCB71789.1"/>
    </source>
</evidence>
<reference evidence="3 4" key="1">
    <citation type="submission" date="2016-08" db="EMBL/GenBank/DDBJ databases">
        <authorList>
            <person name="Seilhamer J.J."/>
        </authorList>
    </citation>
    <scope>NUCLEOTIDE SEQUENCE [LARGE SCALE GENOMIC DNA]</scope>
    <source>
        <strain evidence="3 4">A37T2</strain>
    </source>
</reference>
<evidence type="ECO:0000256" key="1">
    <source>
        <dbReference type="SAM" id="MobiDB-lite"/>
    </source>
</evidence>
<feature type="region of interest" description="Disordered" evidence="1">
    <location>
        <begin position="228"/>
        <end position="248"/>
    </location>
</feature>
<name>A0A1C3YNW4_9BACT</name>
<proteinExistence type="predicted"/>
<dbReference type="STRING" id="1335309.GA0116948_10111"/>
<feature type="chain" id="PRO_5008687624" evidence="2">
    <location>
        <begin position="21"/>
        <end position="248"/>
    </location>
</feature>
<dbReference type="NCBIfam" id="TIGR01200">
    <property type="entry name" value="GLPGLI"/>
    <property type="match status" value="1"/>
</dbReference>
<organism evidence="3 4">
    <name type="scientific">Chitinophaga costaii</name>
    <dbReference type="NCBI Taxonomy" id="1335309"/>
    <lineage>
        <taxon>Bacteria</taxon>
        <taxon>Pseudomonadati</taxon>
        <taxon>Bacteroidota</taxon>
        <taxon>Chitinophagia</taxon>
        <taxon>Chitinophagales</taxon>
        <taxon>Chitinophagaceae</taxon>
        <taxon>Chitinophaga</taxon>
    </lineage>
</organism>
<keyword evidence="2" id="KW-0732">Signal</keyword>
<dbReference type="Proteomes" id="UP000242818">
    <property type="component" value="Unassembled WGS sequence"/>
</dbReference>
<dbReference type="InterPro" id="IPR005901">
    <property type="entry name" value="GLPGLI"/>
</dbReference>
<dbReference type="RefSeq" id="WP_165798299.1">
    <property type="nucleotide sequence ID" value="NZ_FMAR01000001.1"/>
</dbReference>
<sequence>MRYLLLLTVLFVLHAPTANAQSLQAEYTVTFTIKMDLDGGDVHRESITLKGFLYRKGNRYIYFERPAYLNKYPDGAISVSPNPYHTYSFSLNTDTIQSINYYDFDSLVYRRRVDQLSTLPNRIQNFDPNYYQWVFLTDTKEINGLHCQKATLTLHGIPQWELWFCPDIPMQAGVENIMGVPGLVVDAESIPDHRHYTLDSYDTNGVVQDSLFWPQEFNQPFDKRSDLYRGTVNDRPSRPSKKQELLKQ</sequence>
<evidence type="ECO:0000256" key="2">
    <source>
        <dbReference type="SAM" id="SignalP"/>
    </source>
</evidence>
<protein>
    <submittedName>
        <fullName evidence="3">GLPGLI family protein</fullName>
    </submittedName>
</protein>